<accession>A0A368VVU6</accession>
<dbReference type="InterPro" id="IPR005039">
    <property type="entry name" value="Ant_C"/>
</dbReference>
<proteinExistence type="predicted"/>
<evidence type="ECO:0000313" key="2">
    <source>
        <dbReference type="EMBL" id="RCW44265.1"/>
    </source>
</evidence>
<dbReference type="Pfam" id="PF09669">
    <property type="entry name" value="Phage_pRha"/>
    <property type="match status" value="1"/>
</dbReference>
<dbReference type="NCBIfam" id="TIGR02681">
    <property type="entry name" value="phage_pRha"/>
    <property type="match status" value="1"/>
</dbReference>
<evidence type="ECO:0000313" key="3">
    <source>
        <dbReference type="Proteomes" id="UP000252415"/>
    </source>
</evidence>
<comment type="caution">
    <text evidence="2">The sequence shown here is derived from an EMBL/GenBank/DDBJ whole genome shotgun (WGS) entry which is preliminary data.</text>
</comment>
<dbReference type="RefSeq" id="WP_181873587.1">
    <property type="nucleotide sequence ID" value="NZ_QPJD01000012.1"/>
</dbReference>
<dbReference type="GO" id="GO:0003677">
    <property type="term" value="F:DNA binding"/>
    <property type="evidence" value="ECO:0007669"/>
    <property type="project" value="InterPro"/>
</dbReference>
<sequence>MKLVFIENNRPVTDSLTVAETFGKRHADVMRDIRNLECSEEFNQRNFAQINYQDEMNRSYPKYLITQDGFSFLVMGYTGKDAARFKEMYIGEFNRMRDGLNNDIEKFLYNPDTIIQIAQNWKEEKQLRLQAEAKIESDRPLVLYAESMQVSKDAILINDMAKLLKQNGIDIGEKRLFQYLRDEGYLIKGGSEYNMPTQRSMNLGIMEIKLGQRSSASEGVKMTRTTKITGKGQIYFINKFLKKESA</sequence>
<name>A0A368VVU6_9BACL</name>
<dbReference type="AlphaFoldDB" id="A0A368VVU6"/>
<dbReference type="InterPro" id="IPR014054">
    <property type="entry name" value="Phage_regulatory_Rha"/>
</dbReference>
<keyword evidence="3" id="KW-1185">Reference proteome</keyword>
<dbReference type="EMBL" id="QPJD01000012">
    <property type="protein sequence ID" value="RCW44265.1"/>
    <property type="molecule type" value="Genomic_DNA"/>
</dbReference>
<protein>
    <submittedName>
        <fullName evidence="2">Anti-repressor protein</fullName>
    </submittedName>
</protein>
<evidence type="ECO:0000259" key="1">
    <source>
        <dbReference type="Pfam" id="PF03374"/>
    </source>
</evidence>
<feature type="domain" description="Antirepressor protein C-terminal" evidence="1">
    <location>
        <begin position="132"/>
        <end position="242"/>
    </location>
</feature>
<dbReference type="Proteomes" id="UP000252415">
    <property type="component" value="Unassembled WGS sequence"/>
</dbReference>
<dbReference type="Pfam" id="PF03374">
    <property type="entry name" value="ANT"/>
    <property type="match status" value="1"/>
</dbReference>
<gene>
    <name evidence="2" type="ORF">DFP97_112129</name>
</gene>
<organism evidence="2 3">
    <name type="scientific">Paenibacillus prosopidis</name>
    <dbReference type="NCBI Taxonomy" id="630520"/>
    <lineage>
        <taxon>Bacteria</taxon>
        <taxon>Bacillati</taxon>
        <taxon>Bacillota</taxon>
        <taxon>Bacilli</taxon>
        <taxon>Bacillales</taxon>
        <taxon>Paenibacillaceae</taxon>
        <taxon>Paenibacillus</taxon>
    </lineage>
</organism>
<reference evidence="2 3" key="1">
    <citation type="submission" date="2018-07" db="EMBL/GenBank/DDBJ databases">
        <title>Genomic Encyclopedia of Type Strains, Phase III (KMG-III): the genomes of soil and plant-associated and newly described type strains.</title>
        <authorList>
            <person name="Whitman W."/>
        </authorList>
    </citation>
    <scope>NUCLEOTIDE SEQUENCE [LARGE SCALE GENOMIC DNA]</scope>
    <source>
        <strain evidence="2 3">CECT 7506</strain>
    </source>
</reference>